<comment type="subcellular location">
    <subcellularLocation>
        <location evidence="7">Cytoplasm</location>
    </subcellularLocation>
</comment>
<dbReference type="InterPro" id="IPR035649">
    <property type="entry name" value="EFG_V"/>
</dbReference>
<dbReference type="InterPro" id="IPR035647">
    <property type="entry name" value="EFG_III/V"/>
</dbReference>
<dbReference type="InterPro" id="IPR005225">
    <property type="entry name" value="Small_GTP-bd"/>
</dbReference>
<evidence type="ECO:0000256" key="8">
    <source>
        <dbReference type="NCBIfam" id="TIGR00484"/>
    </source>
</evidence>
<proteinExistence type="inferred from homology"/>
<gene>
    <name evidence="7" type="primary">fusA</name>
    <name evidence="10" type="ORF">RMCN_4204</name>
</gene>
<keyword evidence="7" id="KW-0963">Cytoplasm</keyword>
<dbReference type="InterPro" id="IPR041095">
    <property type="entry name" value="EFG_II"/>
</dbReference>
<dbReference type="NCBIfam" id="NF009381">
    <property type="entry name" value="PRK12740.1-5"/>
    <property type="match status" value="1"/>
</dbReference>
<evidence type="ECO:0000256" key="3">
    <source>
        <dbReference type="ARBA" id="ARBA00022768"/>
    </source>
</evidence>
<dbReference type="CDD" id="cd04088">
    <property type="entry name" value="EFG_mtEFG_II"/>
    <property type="match status" value="1"/>
</dbReference>
<comment type="function">
    <text evidence="6 7">Catalyzes the GTP-dependent ribosomal translocation step during translation elongation. During this step, the ribosome changes from the pre-translocational (PRE) to the post-translocational (POST) state as the newly formed A-site-bound peptidyl-tRNA and P-site-bound deacylated tRNA move to the P and E sites, respectively. Catalyzes the coordinated movement of the two tRNA molecules, the mRNA and conformational changes in the ribosome.</text>
</comment>
<dbReference type="PANTHER" id="PTHR43261">
    <property type="entry name" value="TRANSLATION ELONGATION FACTOR G-RELATED"/>
    <property type="match status" value="1"/>
</dbReference>
<dbReference type="InterPro" id="IPR009000">
    <property type="entry name" value="Transl_B-barrel_sf"/>
</dbReference>
<dbReference type="EMBL" id="BCTA01000056">
    <property type="protein sequence ID" value="GAT11071.1"/>
    <property type="molecule type" value="Genomic_DNA"/>
</dbReference>
<dbReference type="InterPro" id="IPR005517">
    <property type="entry name" value="Transl_elong_EFG/EF2_IV"/>
</dbReference>
<dbReference type="InterPro" id="IPR027417">
    <property type="entry name" value="P-loop_NTPase"/>
</dbReference>
<dbReference type="Gene3D" id="3.30.70.240">
    <property type="match status" value="1"/>
</dbReference>
<evidence type="ECO:0000256" key="2">
    <source>
        <dbReference type="ARBA" id="ARBA00022741"/>
    </source>
</evidence>
<comment type="caution">
    <text evidence="10">The sequence shown here is derived from an EMBL/GenBank/DDBJ whole genome shotgun (WGS) entry which is preliminary data.</text>
</comment>
<dbReference type="Pfam" id="PF03764">
    <property type="entry name" value="EFG_IV"/>
    <property type="match status" value="1"/>
</dbReference>
<dbReference type="PROSITE" id="PS00301">
    <property type="entry name" value="G_TR_1"/>
    <property type="match status" value="1"/>
</dbReference>
<dbReference type="PANTHER" id="PTHR43261:SF1">
    <property type="entry name" value="RIBOSOME-RELEASING FACTOR 2, MITOCHONDRIAL"/>
    <property type="match status" value="1"/>
</dbReference>
<feature type="binding site" evidence="7">
    <location>
        <begin position="102"/>
        <end position="106"/>
    </location>
    <ligand>
        <name>GTP</name>
        <dbReference type="ChEBI" id="CHEBI:37565"/>
    </ligand>
</feature>
<dbReference type="HAMAP" id="MF_00054_B">
    <property type="entry name" value="EF_G_EF_2_B"/>
    <property type="match status" value="1"/>
</dbReference>
<dbReference type="SUPFAM" id="SSF52540">
    <property type="entry name" value="P-loop containing nucleoside triphosphate hydrolases"/>
    <property type="match status" value="1"/>
</dbReference>
<dbReference type="Pfam" id="PF00009">
    <property type="entry name" value="GTP_EFTU"/>
    <property type="match status" value="1"/>
</dbReference>
<dbReference type="InterPro" id="IPR000640">
    <property type="entry name" value="EFG_V-like"/>
</dbReference>
<feature type="binding site" evidence="7">
    <location>
        <begin position="38"/>
        <end position="45"/>
    </location>
    <ligand>
        <name>GTP</name>
        <dbReference type="ChEBI" id="CHEBI:37565"/>
    </ligand>
</feature>
<dbReference type="InterPro" id="IPR014721">
    <property type="entry name" value="Ribsml_uS5_D2-typ_fold_subgr"/>
</dbReference>
<dbReference type="SUPFAM" id="SSF54211">
    <property type="entry name" value="Ribosomal protein S5 domain 2-like"/>
    <property type="match status" value="1"/>
</dbReference>
<keyword evidence="11" id="KW-1185">Reference proteome</keyword>
<dbReference type="Gene3D" id="3.30.70.870">
    <property type="entry name" value="Elongation Factor G (Translational Gtpase), domain 3"/>
    <property type="match status" value="1"/>
</dbReference>
<comment type="similarity">
    <text evidence="1 7">Belongs to the TRAFAC class translation factor GTPase superfamily. Classic translation factor GTPase family. EF-G/EF-2 subfamily.</text>
</comment>
<dbReference type="CDD" id="cd16262">
    <property type="entry name" value="EFG_III"/>
    <property type="match status" value="1"/>
</dbReference>
<dbReference type="SUPFAM" id="SSF54980">
    <property type="entry name" value="EF-G C-terminal domain-like"/>
    <property type="match status" value="2"/>
</dbReference>
<evidence type="ECO:0000259" key="9">
    <source>
        <dbReference type="PROSITE" id="PS51722"/>
    </source>
</evidence>
<keyword evidence="5 7" id="KW-0342">GTP-binding</keyword>
<dbReference type="NCBIfam" id="TIGR00484">
    <property type="entry name" value="EF-G"/>
    <property type="match status" value="1"/>
</dbReference>
<dbReference type="InterPro" id="IPR000795">
    <property type="entry name" value="T_Tr_GTP-bd_dom"/>
</dbReference>
<dbReference type="Pfam" id="PF00679">
    <property type="entry name" value="EFG_C"/>
    <property type="match status" value="1"/>
</dbReference>
<dbReference type="InterPro" id="IPR047872">
    <property type="entry name" value="EFG_IV"/>
</dbReference>
<dbReference type="PROSITE" id="PS51722">
    <property type="entry name" value="G_TR_2"/>
    <property type="match status" value="1"/>
</dbReference>
<dbReference type="Proteomes" id="UP000069773">
    <property type="component" value="Unassembled WGS sequence"/>
</dbReference>
<dbReference type="NCBIfam" id="TIGR00231">
    <property type="entry name" value="small_GTP"/>
    <property type="match status" value="1"/>
</dbReference>
<keyword evidence="4 7" id="KW-0648">Protein biosynthesis</keyword>
<evidence type="ECO:0000256" key="7">
    <source>
        <dbReference type="HAMAP-Rule" id="MF_00054"/>
    </source>
</evidence>
<dbReference type="Gene3D" id="3.30.230.10">
    <property type="match status" value="1"/>
</dbReference>
<evidence type="ECO:0000313" key="10">
    <source>
        <dbReference type="EMBL" id="GAT11071.1"/>
    </source>
</evidence>
<dbReference type="GO" id="GO:0003746">
    <property type="term" value="F:translation elongation factor activity"/>
    <property type="evidence" value="ECO:0007669"/>
    <property type="project" value="UniProtKB-KW"/>
</dbReference>
<dbReference type="PRINTS" id="PR00315">
    <property type="entry name" value="ELONGATNFCT"/>
</dbReference>
<dbReference type="SMART" id="SM00838">
    <property type="entry name" value="EFG_C"/>
    <property type="match status" value="1"/>
</dbReference>
<protein>
    <recommendedName>
        <fullName evidence="7 8">Elongation factor G</fullName>
        <shortName evidence="7">EF-G</shortName>
    </recommendedName>
</protein>
<dbReference type="CDD" id="cd01434">
    <property type="entry name" value="EFG_mtEFG1_IV"/>
    <property type="match status" value="1"/>
</dbReference>
<accession>A0ABQ0KNA6</accession>
<dbReference type="Pfam" id="PF14492">
    <property type="entry name" value="EFG_III"/>
    <property type="match status" value="1"/>
</dbReference>
<evidence type="ECO:0000256" key="4">
    <source>
        <dbReference type="ARBA" id="ARBA00022917"/>
    </source>
</evidence>
<feature type="binding site" evidence="7">
    <location>
        <begin position="156"/>
        <end position="159"/>
    </location>
    <ligand>
        <name>GTP</name>
        <dbReference type="ChEBI" id="CHEBI:37565"/>
    </ligand>
</feature>
<dbReference type="SUPFAM" id="SSF50447">
    <property type="entry name" value="Translation proteins"/>
    <property type="match status" value="1"/>
</dbReference>
<keyword evidence="3 7" id="KW-0251">Elongation factor</keyword>
<evidence type="ECO:0000256" key="6">
    <source>
        <dbReference type="ARBA" id="ARBA00024731"/>
    </source>
</evidence>
<sequence length="719" mass="79030">MSPGRNDNSNYQAKEKTSVAQKDVLTDLNKVRNIGIMAHIDAGKTTTTERILYYTGVNYKIGETHDGASTTDWMEQEQERGITITSAAVTCFWNDNQINIIDTPGHVDFTVEVERSLRVLDGAVAVFDGKEGVEPQSEQVWRQADKYDVPRICFVNKMDKLGADFYFTVRTIEERLGATPLVIQLPIGAENDFIGVVDLVEMKAKVWRGETALGEKYEVEDIPAELAEKAEEYRTKLLEAVAETDEALLDKYVGGEELSVAEIKAAIRKLTVGSELYPVLCGSAFKNKGVQPMLDAVIDYLPSPLDVESVQGHVPGKEDEAISRKPSTDEPFSALAFKIAVHPFFGKLTYVRVYSGTVESGSQVINSTKGKKERLGKLFQMHANKENPVERASAGHIYAVIGLKDTTTGDTLSDANEQIVLESMTFPDPVIEVAIEPKTKSDQEKLGTAIQKLAEEDPTFKVHLDQETGQTVIGGMGELHLDILVDRMKREFKVEANVGKPQVAYRETIKRKVEKVEFTHKKQTGGSGQFAKVIIDLEPFTGEDGATYEFENKVTGGRIPREYIPSVDAGAQDAMQYGVLAGYPLVNLKVTLLDGAYHEVDSSEMAFKVAGSQVLKKAAQAAQPVILEPIMAVEVTTPEDYMGEVIGDLNSRRGQIQAMEERSGARVVKALVPLSEMFGYVGDLRSKTQGRANYSMVFDSYAEVPAAVSKEIIAKATGQ</sequence>
<dbReference type="Gene3D" id="2.40.30.10">
    <property type="entry name" value="Translation factors"/>
    <property type="match status" value="1"/>
</dbReference>
<feature type="domain" description="Tr-type G" evidence="9">
    <location>
        <begin position="29"/>
        <end position="305"/>
    </location>
</feature>
<evidence type="ECO:0000313" key="11">
    <source>
        <dbReference type="Proteomes" id="UP000069773"/>
    </source>
</evidence>
<dbReference type="Pfam" id="PF03144">
    <property type="entry name" value="GTP_EFTU_D2"/>
    <property type="match status" value="1"/>
</dbReference>
<dbReference type="InterPro" id="IPR004540">
    <property type="entry name" value="Transl_elong_EFG/EF2"/>
</dbReference>
<dbReference type="InterPro" id="IPR009022">
    <property type="entry name" value="EFG_III"/>
</dbReference>
<dbReference type="InterPro" id="IPR031157">
    <property type="entry name" value="G_TR_CS"/>
</dbReference>
<organism evidence="10 11">
    <name type="scientific">Mycolicibacterium novocastrense</name>
    <name type="common">Mycobacterium novocastrense</name>
    <dbReference type="NCBI Taxonomy" id="59813"/>
    <lineage>
        <taxon>Bacteria</taxon>
        <taxon>Bacillati</taxon>
        <taxon>Actinomycetota</taxon>
        <taxon>Actinomycetes</taxon>
        <taxon>Mycobacteriales</taxon>
        <taxon>Mycobacteriaceae</taxon>
        <taxon>Mycolicibacterium</taxon>
    </lineage>
</organism>
<dbReference type="Gene3D" id="3.40.50.300">
    <property type="entry name" value="P-loop containing nucleotide triphosphate hydrolases"/>
    <property type="match status" value="1"/>
</dbReference>
<dbReference type="CDD" id="cd03713">
    <property type="entry name" value="EFG_mtEFG_C"/>
    <property type="match status" value="1"/>
</dbReference>
<dbReference type="CDD" id="cd01886">
    <property type="entry name" value="EF-G"/>
    <property type="match status" value="1"/>
</dbReference>
<evidence type="ECO:0000256" key="5">
    <source>
        <dbReference type="ARBA" id="ARBA00023134"/>
    </source>
</evidence>
<dbReference type="InterPro" id="IPR020568">
    <property type="entry name" value="Ribosomal_Su5_D2-typ_SF"/>
</dbReference>
<dbReference type="SMART" id="SM00889">
    <property type="entry name" value="EFG_IV"/>
    <property type="match status" value="1"/>
</dbReference>
<dbReference type="InterPro" id="IPR004161">
    <property type="entry name" value="EFTu-like_2"/>
</dbReference>
<evidence type="ECO:0000256" key="1">
    <source>
        <dbReference type="ARBA" id="ARBA00005870"/>
    </source>
</evidence>
<keyword evidence="2 7" id="KW-0547">Nucleotide-binding</keyword>
<reference evidence="10 11" key="1">
    <citation type="journal article" date="2016" name="Genome Announc.">
        <title>Draft Genome Sequences of Five Rapidly Growing Mycobacterium Species, M. thermoresistibile, M. fortuitum subsp. acetamidolyticum, M. canariasense, M. brisbanense, and M. novocastrense.</title>
        <authorList>
            <person name="Katahira K."/>
            <person name="Ogura Y."/>
            <person name="Gotoh Y."/>
            <person name="Hayashi T."/>
        </authorList>
    </citation>
    <scope>NUCLEOTIDE SEQUENCE [LARGE SCALE GENOMIC DNA]</scope>
    <source>
        <strain evidence="10 11">JCM18114</strain>
    </source>
</reference>
<name>A0ABQ0KNA6_MYCNV</name>